<name>B9ERQ7_PROMM</name>
<dbReference type="AlphaFoldDB" id="B9ERQ7"/>
<dbReference type="Proteomes" id="UP000001423">
    <property type="component" value="Chromosome"/>
</dbReference>
<evidence type="ECO:0000313" key="1">
    <source>
        <dbReference type="EMBL" id="CAX31954.1"/>
    </source>
</evidence>
<reference evidence="1 2" key="1">
    <citation type="journal article" date="2003" name="Nature">
        <title>Genome divergence in two Prochlorococcus ecotypes reflects oceanic niche differentiation.</title>
        <authorList>
            <person name="Rocap G."/>
            <person name="Larimer F.W."/>
            <person name="Lamerdin J.E."/>
            <person name="Malfatti S."/>
            <person name="Chain P."/>
            <person name="Ahlgren N.A."/>
            <person name="Arellano A."/>
            <person name="Coleman M."/>
            <person name="Hauser L."/>
            <person name="Hess W.R."/>
            <person name="Johnson Z.I."/>
            <person name="Land M.L."/>
            <person name="Lindell D."/>
            <person name="Post A.F."/>
            <person name="Regala W."/>
            <person name="Shah M."/>
            <person name="Shaw S.L."/>
            <person name="Steglich C."/>
            <person name="Sullivan M.B."/>
            <person name="Ting C.S."/>
            <person name="Tolonen A."/>
            <person name="Webb E.A."/>
            <person name="Zinser E.R."/>
            <person name="Chisholm S.W."/>
        </authorList>
    </citation>
    <scope>NUCLEOTIDE SEQUENCE [LARGE SCALE GENOMIC DNA]</scope>
    <source>
        <strain evidence="2">MIT 9313</strain>
    </source>
</reference>
<proteinExistence type="predicted"/>
<evidence type="ECO:0000313" key="2">
    <source>
        <dbReference type="Proteomes" id="UP000001423"/>
    </source>
</evidence>
<dbReference type="EMBL" id="BX548175">
    <property type="protein sequence ID" value="CAX31954.1"/>
    <property type="molecule type" value="Genomic_DNA"/>
</dbReference>
<accession>B9ERQ7</accession>
<dbReference type="eggNOG" id="ENOG5030MPY">
    <property type="taxonomic scope" value="Bacteria"/>
</dbReference>
<sequence length="65" mass="7751">MLERWELPNQVGRFMLKQTFGLQRAWQRLAPLDDEACDEVHGSCQITKQWNFELVLIATHSKWCF</sequence>
<dbReference type="KEGG" id="pmt:PMT_2436"/>
<keyword evidence="2" id="KW-1185">Reference proteome</keyword>
<protein>
    <submittedName>
        <fullName evidence="1">Uncharacterized protein</fullName>
    </submittedName>
</protein>
<organism evidence="1 2">
    <name type="scientific">Prochlorococcus marinus (strain MIT 9313)</name>
    <dbReference type="NCBI Taxonomy" id="74547"/>
    <lineage>
        <taxon>Bacteria</taxon>
        <taxon>Bacillati</taxon>
        <taxon>Cyanobacteriota</taxon>
        <taxon>Cyanophyceae</taxon>
        <taxon>Synechococcales</taxon>
        <taxon>Prochlorococcaceae</taxon>
        <taxon>Prochlorococcus</taxon>
    </lineage>
</organism>
<gene>
    <name evidence="1" type="ordered locus">PMT_2436</name>
</gene>
<dbReference type="HOGENOM" id="CLU_2846332_0_0_3"/>